<dbReference type="PANTHER" id="PTHR33443:SF30">
    <property type="entry name" value="SARCOSINE DEHYDROGENASE-2C PROTEIN"/>
    <property type="match status" value="1"/>
</dbReference>
<evidence type="ECO:0000313" key="2">
    <source>
        <dbReference type="EMBL" id="KAB1205020.1"/>
    </source>
</evidence>
<dbReference type="PANTHER" id="PTHR33443">
    <property type="entry name" value="ZGC:112980"/>
    <property type="match status" value="1"/>
</dbReference>
<dbReference type="EMBL" id="RXIC02000025">
    <property type="protein sequence ID" value="KAB1205020.1"/>
    <property type="molecule type" value="Genomic_DNA"/>
</dbReference>
<gene>
    <name evidence="2" type="ORF">CJ030_MR7G008335</name>
</gene>
<reference evidence="2 3" key="1">
    <citation type="journal article" date="2019" name="Plant Biotechnol. J.">
        <title>The red bayberry genome and genetic basis of sex determination.</title>
        <authorList>
            <person name="Jia H.M."/>
            <person name="Jia H.J."/>
            <person name="Cai Q.L."/>
            <person name="Wang Y."/>
            <person name="Zhao H.B."/>
            <person name="Yang W.F."/>
            <person name="Wang G.Y."/>
            <person name="Li Y.H."/>
            <person name="Zhan D.L."/>
            <person name="Shen Y.T."/>
            <person name="Niu Q.F."/>
            <person name="Chang L."/>
            <person name="Qiu J."/>
            <person name="Zhao L."/>
            <person name="Xie H.B."/>
            <person name="Fu W.Y."/>
            <person name="Jin J."/>
            <person name="Li X.W."/>
            <person name="Jiao Y."/>
            <person name="Zhou C.C."/>
            <person name="Tu T."/>
            <person name="Chai C.Y."/>
            <person name="Gao J.L."/>
            <person name="Fan L.J."/>
            <person name="van de Weg E."/>
            <person name="Wang J.Y."/>
            <person name="Gao Z.S."/>
        </authorList>
    </citation>
    <scope>NUCLEOTIDE SEQUENCE [LARGE SCALE GENOMIC DNA]</scope>
    <source>
        <tissue evidence="2">Leaves</tissue>
    </source>
</reference>
<comment type="caution">
    <text evidence="2">The sequence shown here is derived from an EMBL/GenBank/DDBJ whole genome shotgun (WGS) entry which is preliminary data.</text>
</comment>
<protein>
    <submittedName>
        <fullName evidence="2">Uncharacterized protein</fullName>
    </submittedName>
</protein>
<dbReference type="InterPro" id="IPR053234">
    <property type="entry name" value="RPM1_Interactor"/>
</dbReference>
<dbReference type="Proteomes" id="UP000516437">
    <property type="component" value="Chromosome 7"/>
</dbReference>
<dbReference type="AlphaFoldDB" id="A0A6A1V130"/>
<dbReference type="OrthoDB" id="266020at2759"/>
<evidence type="ECO:0000256" key="1">
    <source>
        <dbReference type="SAM" id="MobiDB-lite"/>
    </source>
</evidence>
<evidence type="ECO:0000313" key="3">
    <source>
        <dbReference type="Proteomes" id="UP000516437"/>
    </source>
</evidence>
<feature type="region of interest" description="Disordered" evidence="1">
    <location>
        <begin position="1"/>
        <end position="42"/>
    </location>
</feature>
<name>A0A6A1V130_9ROSI</name>
<proteinExistence type="predicted"/>
<feature type="region of interest" description="Disordered" evidence="1">
    <location>
        <begin position="213"/>
        <end position="257"/>
    </location>
</feature>
<organism evidence="2 3">
    <name type="scientific">Morella rubra</name>
    <name type="common">Chinese bayberry</name>
    <dbReference type="NCBI Taxonomy" id="262757"/>
    <lineage>
        <taxon>Eukaryota</taxon>
        <taxon>Viridiplantae</taxon>
        <taxon>Streptophyta</taxon>
        <taxon>Embryophyta</taxon>
        <taxon>Tracheophyta</taxon>
        <taxon>Spermatophyta</taxon>
        <taxon>Magnoliopsida</taxon>
        <taxon>eudicotyledons</taxon>
        <taxon>Gunneridae</taxon>
        <taxon>Pentapetalae</taxon>
        <taxon>rosids</taxon>
        <taxon>fabids</taxon>
        <taxon>Fagales</taxon>
        <taxon>Myricaceae</taxon>
        <taxon>Morella</taxon>
    </lineage>
</organism>
<sequence length="257" mass="28405">MGKNYSEVMEISPASSGKESRGGIVSTMANSSPSSCSSEEDGTPIRPVFCLKSKSVTDIKRIEEIEDCFILEFDPFESIDLSSLSINCNASETDADGANDLSVIAEKGQVACRDYPHSRHLCLRFPFETTAHENFCELCYCYVCDSAAPCKYWTEPTPAHCHASENVGDWEHKRNFRKQLSATQCPHRKRLTHNSLSPRCSVSNSQSLIFKAQTETKPPAEEAMSPVPVVEAAEPDTEPQVPTTDGRKKNSEPQVPH</sequence>
<accession>A0A6A1V130</accession>
<keyword evidence="3" id="KW-1185">Reference proteome</keyword>